<dbReference type="Proteomes" id="UP000245981">
    <property type="component" value="Unassembled WGS sequence"/>
</dbReference>
<protein>
    <submittedName>
        <fullName evidence="1">Uncharacterized protein</fullName>
    </submittedName>
</protein>
<accession>A0A2V2BKY7</accession>
<gene>
    <name evidence="1" type="ORF">C7431_104401</name>
</gene>
<proteinExistence type="predicted"/>
<evidence type="ECO:0000313" key="2">
    <source>
        <dbReference type="Proteomes" id="UP000245981"/>
    </source>
</evidence>
<evidence type="ECO:0000313" key="1">
    <source>
        <dbReference type="EMBL" id="PWK97711.1"/>
    </source>
</evidence>
<sequence length="59" mass="6458">MPLENATLLIIAPADFRLLSTAQTQAAVAFVDGAASAWPNRRLISKPMPEIVREYKGVF</sequence>
<dbReference type="EMBL" id="QGHF01000004">
    <property type="protein sequence ID" value="PWK97711.1"/>
    <property type="molecule type" value="Genomic_DNA"/>
</dbReference>
<dbReference type="RefSeq" id="WP_109717216.1">
    <property type="nucleotide sequence ID" value="NZ_CP125958.1"/>
</dbReference>
<organism evidence="1 2">
    <name type="scientific">Pantoea allii</name>
    <dbReference type="NCBI Taxonomy" id="574096"/>
    <lineage>
        <taxon>Bacteria</taxon>
        <taxon>Pseudomonadati</taxon>
        <taxon>Pseudomonadota</taxon>
        <taxon>Gammaproteobacteria</taxon>
        <taxon>Enterobacterales</taxon>
        <taxon>Erwiniaceae</taxon>
        <taxon>Pantoea</taxon>
    </lineage>
</organism>
<dbReference type="AlphaFoldDB" id="A0A2V2BKY7"/>
<comment type="caution">
    <text evidence="1">The sequence shown here is derived from an EMBL/GenBank/DDBJ whole genome shotgun (WGS) entry which is preliminary data.</text>
</comment>
<reference evidence="1 2" key="1">
    <citation type="submission" date="2018-05" db="EMBL/GenBank/DDBJ databases">
        <title>Genomic Encyclopedia of Type Strains, Phase IV (KMG-V): Genome sequencing to study the core and pangenomes of soil and plant-associated prokaryotes.</title>
        <authorList>
            <person name="Whitman W."/>
        </authorList>
    </citation>
    <scope>NUCLEOTIDE SEQUENCE [LARGE SCALE GENOMIC DNA]</scope>
    <source>
        <strain evidence="1 2">PNA 200-10</strain>
    </source>
</reference>
<dbReference type="GeneID" id="99737684"/>
<name>A0A2V2BKY7_9GAMM</name>